<evidence type="ECO:0000313" key="1">
    <source>
        <dbReference type="EMBL" id="MDC0720908.1"/>
    </source>
</evidence>
<protein>
    <submittedName>
        <fullName evidence="1">Uncharacterized protein</fullName>
    </submittedName>
</protein>
<gene>
    <name evidence="1" type="ORF">POL25_28645</name>
</gene>
<accession>A0ABT5E4W5</accession>
<name>A0ABT5E4W5_9BACT</name>
<sequence>MAGKSYWANTCPHCRAMQGDHYVRTSILYYNQELAEEVEQHLKPSGPVTA</sequence>
<keyword evidence="2" id="KW-1185">Reference proteome</keyword>
<reference evidence="1 2" key="1">
    <citation type="submission" date="2022-11" db="EMBL/GenBank/DDBJ databases">
        <title>Minimal conservation of predation-associated metabolite biosynthetic gene clusters underscores biosynthetic potential of Myxococcota including descriptions for ten novel species: Archangium lansinium sp. nov., Myxococcus landrumus sp. nov., Nannocystis bai.</title>
        <authorList>
            <person name="Ahearne A."/>
            <person name="Stevens C."/>
            <person name="Dowd S."/>
        </authorList>
    </citation>
    <scope>NUCLEOTIDE SEQUENCE [LARGE SCALE GENOMIC DNA]</scope>
    <source>
        <strain evidence="1 2">BB15-2</strain>
    </source>
</reference>
<organism evidence="1 2">
    <name type="scientific">Nannocystis bainbridge</name>
    <dbReference type="NCBI Taxonomy" id="2995303"/>
    <lineage>
        <taxon>Bacteria</taxon>
        <taxon>Pseudomonadati</taxon>
        <taxon>Myxococcota</taxon>
        <taxon>Polyangia</taxon>
        <taxon>Nannocystales</taxon>
        <taxon>Nannocystaceae</taxon>
        <taxon>Nannocystis</taxon>
    </lineage>
</organism>
<evidence type="ECO:0000313" key="2">
    <source>
        <dbReference type="Proteomes" id="UP001221686"/>
    </source>
</evidence>
<comment type="caution">
    <text evidence="1">The sequence shown here is derived from an EMBL/GenBank/DDBJ whole genome shotgun (WGS) entry which is preliminary data.</text>
</comment>
<dbReference type="RefSeq" id="WP_272089417.1">
    <property type="nucleotide sequence ID" value="NZ_JAQNDL010000003.1"/>
</dbReference>
<dbReference type="EMBL" id="JAQNDL010000003">
    <property type="protein sequence ID" value="MDC0720908.1"/>
    <property type="molecule type" value="Genomic_DNA"/>
</dbReference>
<proteinExistence type="predicted"/>
<dbReference type="Proteomes" id="UP001221686">
    <property type="component" value="Unassembled WGS sequence"/>
</dbReference>